<dbReference type="RefSeq" id="WP_193446017.1">
    <property type="nucleotide sequence ID" value="NZ_BSOQ01000034.1"/>
</dbReference>
<dbReference type="EMBL" id="CP140639">
    <property type="protein sequence ID" value="WRW37698.1"/>
    <property type="molecule type" value="Genomic_DNA"/>
</dbReference>
<organism evidence="1 2">
    <name type="scientific">Rhizobium indigoferae</name>
    <dbReference type="NCBI Taxonomy" id="158891"/>
    <lineage>
        <taxon>Bacteria</taxon>
        <taxon>Pseudomonadati</taxon>
        <taxon>Pseudomonadota</taxon>
        <taxon>Alphaproteobacteria</taxon>
        <taxon>Hyphomicrobiales</taxon>
        <taxon>Rhizobiaceae</taxon>
        <taxon>Rhizobium/Agrobacterium group</taxon>
        <taxon>Rhizobium</taxon>
    </lineage>
</organism>
<keyword evidence="1" id="KW-0614">Plasmid</keyword>
<accession>A0ABZ1DP49</accession>
<geneLocation type="plasmid" evidence="1 2">
    <name>pRinCIP108029a</name>
</geneLocation>
<reference evidence="1 2" key="1">
    <citation type="submission" date="2023-12" db="EMBL/GenBank/DDBJ databases">
        <authorList>
            <person name="Menendez E."/>
            <person name="Kaur S."/>
            <person name="Flores-Felix J.D."/>
            <person name="diCenzo G.C."/>
            <person name="Peix A."/>
            <person name="Velazquez E."/>
        </authorList>
    </citation>
    <scope>NUCLEOTIDE SEQUENCE [LARGE SCALE GENOMIC DNA]</scope>
    <source>
        <strain evidence="1 2">CIP 108029</strain>
        <plasmid evidence="1 2">pRinCIP108029a</plasmid>
    </source>
</reference>
<name>A0ABZ1DP49_9HYPH</name>
<sequence>MIDQEIEDADAKLVEEIISIQRNYYFEKRNVKTERQRKIRELIEKASKAEANDGN</sequence>
<keyword evidence="2" id="KW-1185">Reference proteome</keyword>
<protein>
    <submittedName>
        <fullName evidence="1">Uncharacterized protein</fullName>
    </submittedName>
</protein>
<proteinExistence type="predicted"/>
<evidence type="ECO:0000313" key="1">
    <source>
        <dbReference type="EMBL" id="WRW37698.1"/>
    </source>
</evidence>
<gene>
    <name evidence="1" type="ORF">U5G49_007311</name>
</gene>
<evidence type="ECO:0000313" key="2">
    <source>
        <dbReference type="Proteomes" id="UP001322785"/>
    </source>
</evidence>
<dbReference type="Proteomes" id="UP001322785">
    <property type="component" value="Plasmid pRinCIP108029a"/>
</dbReference>